<dbReference type="InterPro" id="IPR051225">
    <property type="entry name" value="NAD(P)_epim/dehydratase"/>
</dbReference>
<dbReference type="SMR" id="A2FSP3"/>
<dbReference type="RefSeq" id="XP_001305004.1">
    <property type="nucleotide sequence ID" value="XM_001305003.1"/>
</dbReference>
<keyword evidence="2" id="KW-0472">Membrane</keyword>
<dbReference type="Proteomes" id="UP000001542">
    <property type="component" value="Unassembled WGS sequence"/>
</dbReference>
<evidence type="ECO:0000313" key="5">
    <source>
        <dbReference type="Proteomes" id="UP000001542"/>
    </source>
</evidence>
<protein>
    <recommendedName>
        <fullName evidence="3">3-beta hydroxysteroid dehydrogenase/isomerase domain-containing protein</fullName>
    </recommendedName>
</protein>
<dbReference type="InParanoid" id="A2FSP3"/>
<feature type="transmembrane region" description="Helical" evidence="2">
    <location>
        <begin position="519"/>
        <end position="539"/>
    </location>
</feature>
<dbReference type="PANTHER" id="PTHR42687">
    <property type="entry name" value="L-THREONINE 3-DEHYDROGENASE"/>
    <property type="match status" value="1"/>
</dbReference>
<dbReference type="PANTHER" id="PTHR42687:SF1">
    <property type="entry name" value="L-THREONINE 3-DEHYDROGENASE, MITOCHONDRIAL"/>
    <property type="match status" value="1"/>
</dbReference>
<reference evidence="4" key="1">
    <citation type="submission" date="2006-10" db="EMBL/GenBank/DDBJ databases">
        <authorList>
            <person name="Amadeo P."/>
            <person name="Zhao Q."/>
            <person name="Wortman J."/>
            <person name="Fraser-Liggett C."/>
            <person name="Carlton J."/>
        </authorList>
    </citation>
    <scope>NUCLEOTIDE SEQUENCE</scope>
    <source>
        <strain evidence="4">G3</strain>
    </source>
</reference>
<dbReference type="VEuPathDB" id="TrichDB:TVAGG3_0087760"/>
<dbReference type="SUPFAM" id="SSF51735">
    <property type="entry name" value="NAD(P)-binding Rossmann-fold domains"/>
    <property type="match status" value="1"/>
</dbReference>
<reference evidence="4" key="2">
    <citation type="journal article" date="2007" name="Science">
        <title>Draft genome sequence of the sexually transmitted pathogen Trichomonas vaginalis.</title>
        <authorList>
            <person name="Carlton J.M."/>
            <person name="Hirt R.P."/>
            <person name="Silva J.C."/>
            <person name="Delcher A.L."/>
            <person name="Schatz M."/>
            <person name="Zhao Q."/>
            <person name="Wortman J.R."/>
            <person name="Bidwell S.L."/>
            <person name="Alsmark U.C.M."/>
            <person name="Besteiro S."/>
            <person name="Sicheritz-Ponten T."/>
            <person name="Noel C.J."/>
            <person name="Dacks J.B."/>
            <person name="Foster P.G."/>
            <person name="Simillion C."/>
            <person name="Van de Peer Y."/>
            <person name="Miranda-Saavedra D."/>
            <person name="Barton G.J."/>
            <person name="Westrop G.D."/>
            <person name="Mueller S."/>
            <person name="Dessi D."/>
            <person name="Fiori P.L."/>
            <person name="Ren Q."/>
            <person name="Paulsen I."/>
            <person name="Zhang H."/>
            <person name="Bastida-Corcuera F.D."/>
            <person name="Simoes-Barbosa A."/>
            <person name="Brown M.T."/>
            <person name="Hayes R.D."/>
            <person name="Mukherjee M."/>
            <person name="Okumura C.Y."/>
            <person name="Schneider R."/>
            <person name="Smith A.J."/>
            <person name="Vanacova S."/>
            <person name="Villalvazo M."/>
            <person name="Haas B.J."/>
            <person name="Pertea M."/>
            <person name="Feldblyum T.V."/>
            <person name="Utterback T.R."/>
            <person name="Shu C.L."/>
            <person name="Osoegawa K."/>
            <person name="de Jong P.J."/>
            <person name="Hrdy I."/>
            <person name="Horvathova L."/>
            <person name="Zubacova Z."/>
            <person name="Dolezal P."/>
            <person name="Malik S.B."/>
            <person name="Logsdon J.M. Jr."/>
            <person name="Henze K."/>
            <person name="Gupta A."/>
            <person name="Wang C.C."/>
            <person name="Dunne R.L."/>
            <person name="Upcroft J.A."/>
            <person name="Upcroft P."/>
            <person name="White O."/>
            <person name="Salzberg S.L."/>
            <person name="Tang P."/>
            <person name="Chiu C.-H."/>
            <person name="Lee Y.-S."/>
            <person name="Embley T.M."/>
            <person name="Coombs G.H."/>
            <person name="Mottram J.C."/>
            <person name="Tachezy J."/>
            <person name="Fraser-Liggett C.M."/>
            <person name="Johnson P.J."/>
        </authorList>
    </citation>
    <scope>NUCLEOTIDE SEQUENCE [LARGE SCALE GENOMIC DNA]</scope>
    <source>
        <strain evidence="4">G3</strain>
    </source>
</reference>
<organism evidence="4 5">
    <name type="scientific">Trichomonas vaginalis (strain ATCC PRA-98 / G3)</name>
    <dbReference type="NCBI Taxonomy" id="412133"/>
    <lineage>
        <taxon>Eukaryota</taxon>
        <taxon>Metamonada</taxon>
        <taxon>Parabasalia</taxon>
        <taxon>Trichomonadida</taxon>
        <taxon>Trichomonadidae</taxon>
        <taxon>Trichomonas</taxon>
    </lineage>
</organism>
<dbReference type="EMBL" id="DS113992">
    <property type="protein sequence ID" value="EAX92074.1"/>
    <property type="molecule type" value="Genomic_DNA"/>
</dbReference>
<dbReference type="GO" id="GO:0008743">
    <property type="term" value="F:L-threonine 3-dehydrogenase activity"/>
    <property type="evidence" value="ECO:0000318"/>
    <property type="project" value="GO_Central"/>
</dbReference>
<dbReference type="OrthoDB" id="10262413at2759"/>
<keyword evidence="5" id="KW-1185">Reference proteome</keyword>
<keyword evidence="2" id="KW-1133">Transmembrane helix</keyword>
<dbReference type="VEuPathDB" id="TrichDB:TVAG_441770"/>
<evidence type="ECO:0000256" key="2">
    <source>
        <dbReference type="SAM" id="Phobius"/>
    </source>
</evidence>
<keyword evidence="2" id="KW-0812">Transmembrane</keyword>
<proteinExistence type="inferred from homology"/>
<gene>
    <name evidence="4" type="ORF">TVAG_441770</name>
</gene>
<dbReference type="InterPro" id="IPR002225">
    <property type="entry name" value="3Beta_OHSteriod_DH/Estase"/>
</dbReference>
<comment type="similarity">
    <text evidence="1">Belongs to the NAD(P)-dependent epimerase/dehydratase family.</text>
</comment>
<evidence type="ECO:0000259" key="3">
    <source>
        <dbReference type="Pfam" id="PF01073"/>
    </source>
</evidence>
<feature type="domain" description="3-beta hydroxysteroid dehydrogenase/isomerase" evidence="3">
    <location>
        <begin position="7"/>
        <end position="168"/>
    </location>
</feature>
<dbReference type="GO" id="GO:0006694">
    <property type="term" value="P:steroid biosynthetic process"/>
    <property type="evidence" value="ECO:0007669"/>
    <property type="project" value="InterPro"/>
</dbReference>
<evidence type="ECO:0000256" key="1">
    <source>
        <dbReference type="ARBA" id="ARBA00007637"/>
    </source>
</evidence>
<dbReference type="InterPro" id="IPR036291">
    <property type="entry name" value="NAD(P)-bd_dom_sf"/>
</dbReference>
<dbReference type="KEGG" id="tva:4749782"/>
<accession>A2FSP3</accession>
<name>A2FSP3_TRIV3</name>
<sequence length="540" mass="62034">MVKTVCITGSTGVMGMETLNQILTLGDKVKVQLLVLNDQKNRNIIKKYEKLENVSIVYGDLRNYDDVLKAVTGSDYVLHIGGMVSPYADDKPELTKDINVHGAENVVCAIQAQKNKDDIKVVYIGSVAETGDRNYPIHWGRTGDPIKVSVFDHYGVSKVLAERVFVESGLKKWVVMRQSGILHAGLLEKMEPIMYHVPLNGVLEWCTVEDSGRLMKNFVDFDLPDSFFRNFYNIGSGEFYRLTNFEFESLLLHSIGMGDIRGLFKPNWFATRNFHGQYYIDSDKLESFLKFRANIETEVYFDMLSKKAKIVFTLPKLIPFKDAISIMGQPFMKMIAKDKNFGTLGWVNTKYTDRMDAHYGGMEEFNKIPSSWGDFAIKHYETKFNPNKDKKFDHGYDESKPFEELTIDDLRNAAEFRGGSLVSDRFIDVYSKVTWKCGHCHKDFEASPTLILKGGHWCPYCYIPETSWQYDSIAKSNKFFAQGWNFSYKEVKDKKYDFNECFDRKCFDSFQNSAKSSNLIYYLLISFAILLLLVCLIAFA</sequence>
<dbReference type="STRING" id="5722.A2FSP3"/>
<dbReference type="AlphaFoldDB" id="A2FSP3"/>
<dbReference type="Pfam" id="PF01073">
    <property type="entry name" value="3Beta_HSD"/>
    <property type="match status" value="1"/>
</dbReference>
<dbReference type="FunFam" id="3.40.50.720:FF:000986">
    <property type="entry name" value="Uncharacterized protein"/>
    <property type="match status" value="1"/>
</dbReference>
<evidence type="ECO:0000313" key="4">
    <source>
        <dbReference type="EMBL" id="EAX92074.1"/>
    </source>
</evidence>
<dbReference type="Gene3D" id="3.40.50.720">
    <property type="entry name" value="NAD(P)-binding Rossmann-like Domain"/>
    <property type="match status" value="1"/>
</dbReference>
<dbReference type="GO" id="GO:0006567">
    <property type="term" value="P:L-threonine catabolic process"/>
    <property type="evidence" value="ECO:0000318"/>
    <property type="project" value="GO_Central"/>
</dbReference>